<dbReference type="GeneID" id="92511788"/>
<feature type="region of interest" description="Disordered" evidence="2">
    <location>
        <begin position="410"/>
        <end position="437"/>
    </location>
</feature>
<evidence type="ECO:0000313" key="3">
    <source>
        <dbReference type="EMBL" id="KAG5470432.1"/>
    </source>
</evidence>
<feature type="coiled-coil region" evidence="1">
    <location>
        <begin position="169"/>
        <end position="196"/>
    </location>
</feature>
<keyword evidence="4" id="KW-1185">Reference proteome</keyword>
<name>A0A836GMH1_9TRYP</name>
<gene>
    <name evidence="3" type="ORF">LSCM1_01676</name>
</gene>
<comment type="caution">
    <text evidence="3">The sequence shown here is derived from an EMBL/GenBank/DDBJ whole genome shotgun (WGS) entry which is preliminary data.</text>
</comment>
<feature type="region of interest" description="Disordered" evidence="2">
    <location>
        <begin position="334"/>
        <end position="361"/>
    </location>
</feature>
<feature type="compositionally biased region" description="Low complexity" evidence="2">
    <location>
        <begin position="43"/>
        <end position="54"/>
    </location>
</feature>
<dbReference type="RefSeq" id="XP_067175825.1">
    <property type="nucleotide sequence ID" value="XM_067319276.1"/>
</dbReference>
<accession>A0A836GMH1</accession>
<organism evidence="3 4">
    <name type="scientific">Leishmania martiniquensis</name>
    <dbReference type="NCBI Taxonomy" id="1580590"/>
    <lineage>
        <taxon>Eukaryota</taxon>
        <taxon>Discoba</taxon>
        <taxon>Euglenozoa</taxon>
        <taxon>Kinetoplastea</taxon>
        <taxon>Metakinetoplastina</taxon>
        <taxon>Trypanosomatida</taxon>
        <taxon>Trypanosomatidae</taxon>
        <taxon>Leishmaniinae</taxon>
        <taxon>Leishmania</taxon>
    </lineage>
</organism>
<feature type="region of interest" description="Disordered" evidence="2">
    <location>
        <begin position="43"/>
        <end position="67"/>
    </location>
</feature>
<dbReference type="KEGG" id="lmat:92511788"/>
<keyword evidence="1" id="KW-0175">Coiled coil</keyword>
<evidence type="ECO:0000256" key="1">
    <source>
        <dbReference type="SAM" id="Coils"/>
    </source>
</evidence>
<proteinExistence type="predicted"/>
<feature type="compositionally biased region" description="Polar residues" evidence="2">
    <location>
        <begin position="238"/>
        <end position="250"/>
    </location>
</feature>
<reference evidence="3 4" key="1">
    <citation type="submission" date="2021-03" db="EMBL/GenBank/DDBJ databases">
        <title>Leishmania (Mundinia) martiniquensis Genome sequencing and assembly.</title>
        <authorList>
            <person name="Almutairi H."/>
            <person name="Gatherer D."/>
        </authorList>
    </citation>
    <scope>NUCLEOTIDE SEQUENCE [LARGE SCALE GENOMIC DNA]</scope>
    <source>
        <strain evidence="3">LSCM1</strain>
    </source>
</reference>
<evidence type="ECO:0000256" key="2">
    <source>
        <dbReference type="SAM" id="MobiDB-lite"/>
    </source>
</evidence>
<sequence length="505" mass="55658">MPADDLCTCQRRASDWRRHAPSPSRPPCCCAKRCSCTHFHGSSSAPLSRSAPRQRSNHGACHSGTHHDTWVSQGDATDYVSRYSSRRCPVCIPEQAELQEVDLLALQQRCEEARAADQRRRPSQATFFMPRGHCRGGRHSYHSNTAEMLRRHRSSFYRNAVDAEYMARRRMLQAELDARRDEIVEMQRAREALRMEAALSDARRPRPRSCGPRTCSHQRTFSPGLAARARPVTPPLSGRQQLSSPESQSECNERAAPAPAHPGREPSPPRQHQSKVRDGRPEPRVTCCAGCHHPAAHGQWHCGWIWCPFSVDNAPHYSTCRHVRLPPPPTECQAPALPHGAEQAPQQTSLTTGGEEASVNGKTSATDIVSMLAAGKVEKSMECLERDAAARALTSPPQPSTLVTTADARGETACGAGKSRLERGRGASSRLRSHSASCAPLTAPRFGRKVFITDDVYRDLRARYMAEWESRGVVRRAPTSSPSPGAPLPEQTQKWLTTGVDACTA</sequence>
<dbReference type="Proteomes" id="UP000673552">
    <property type="component" value="Chromosome 32"/>
</dbReference>
<protein>
    <submittedName>
        <fullName evidence="3">Uncharacterized protein</fullName>
    </submittedName>
</protein>
<dbReference type="OrthoDB" id="266803at2759"/>
<dbReference type="EMBL" id="JAFEUZ010000032">
    <property type="protein sequence ID" value="KAG5470432.1"/>
    <property type="molecule type" value="Genomic_DNA"/>
</dbReference>
<dbReference type="AlphaFoldDB" id="A0A836GMH1"/>
<feature type="region of interest" description="Disordered" evidence="2">
    <location>
        <begin position="197"/>
        <end position="280"/>
    </location>
</feature>
<evidence type="ECO:0000313" key="4">
    <source>
        <dbReference type="Proteomes" id="UP000673552"/>
    </source>
</evidence>
<feature type="region of interest" description="Disordered" evidence="2">
    <location>
        <begin position="475"/>
        <end position="505"/>
    </location>
</feature>